<proteinExistence type="predicted"/>
<accession>A0A347B074</accession>
<evidence type="ECO:0000313" key="1">
    <source>
        <dbReference type="EMBL" id="SUB87476.1"/>
    </source>
</evidence>
<dbReference type="EMBL" id="UGTM01000001">
    <property type="protein sequence ID" value="SUB87476.1"/>
    <property type="molecule type" value="Genomic_DNA"/>
</dbReference>
<evidence type="ECO:0000313" key="2">
    <source>
        <dbReference type="Proteomes" id="UP000255469"/>
    </source>
</evidence>
<dbReference type="AlphaFoldDB" id="A0A347B074"/>
<dbReference type="GeneID" id="66710986"/>
<gene>
    <name evidence="1" type="ORF">NCTC13067_01144</name>
</gene>
<reference evidence="1 2" key="1">
    <citation type="submission" date="2018-06" db="EMBL/GenBank/DDBJ databases">
        <authorList>
            <consortium name="Pathogen Informatics"/>
            <person name="Doyle S."/>
        </authorList>
    </citation>
    <scope>NUCLEOTIDE SEQUENCE [LARGE SCALE GENOMIC DNA]</scope>
    <source>
        <strain evidence="1 2">NCTC13067</strain>
    </source>
</reference>
<dbReference type="RefSeq" id="WP_025067791.1">
    <property type="nucleotide sequence ID" value="NZ_CAUTKA010000032.1"/>
</dbReference>
<sequence length="311" mass="34552">MKKTFLTFALLLAVTALNAQTLIKVALQKGDKATYENVTSINAASPMGGGSQNVKITNKTCIEVKDAAADGYKVVFLTKDTKVEGNKDVAMQMGDRISRFIDEVPVLFQVDANGSLQKLLNYEEVVAKMSKAALAEIDSIYLKNPDMEKASPKAKMIMALNDLFSEKNITESFKEKCLFNLYGKTLKTGEKENKEMQGIKMAVTYDVSNILGMLSVVAKSKADMDENETKTFLINTIKKMGLGEEVTSQIENNWGQMKAMGMTHIDMDGTDTYHFLKNGWVNDQTYTGKTKMMGMTMDIESTSKLTEHSWK</sequence>
<dbReference type="Proteomes" id="UP000255469">
    <property type="component" value="Unassembled WGS sequence"/>
</dbReference>
<name>A0A347B074_9BACT</name>
<protein>
    <submittedName>
        <fullName evidence="1">Uncharacterized protein</fullName>
    </submittedName>
</protein>
<organism evidence="1 2">
    <name type="scientific">Prevotella denticola</name>
    <dbReference type="NCBI Taxonomy" id="28129"/>
    <lineage>
        <taxon>Bacteria</taxon>
        <taxon>Pseudomonadati</taxon>
        <taxon>Bacteroidota</taxon>
        <taxon>Bacteroidia</taxon>
        <taxon>Bacteroidales</taxon>
        <taxon>Prevotellaceae</taxon>
        <taxon>Prevotella</taxon>
    </lineage>
</organism>